<feature type="transmembrane region" description="Helical" evidence="2">
    <location>
        <begin position="85"/>
        <end position="109"/>
    </location>
</feature>
<name>A0A816FSH2_ADIRI</name>
<dbReference type="AlphaFoldDB" id="A0A816FSH2"/>
<dbReference type="EMBL" id="CAJNOR010012071">
    <property type="protein sequence ID" value="CAF1665497.1"/>
    <property type="molecule type" value="Genomic_DNA"/>
</dbReference>
<proteinExistence type="predicted"/>
<keyword evidence="2" id="KW-0472">Membrane</keyword>
<evidence type="ECO:0000256" key="2">
    <source>
        <dbReference type="SAM" id="Phobius"/>
    </source>
</evidence>
<keyword evidence="2" id="KW-1133">Transmembrane helix</keyword>
<organism evidence="3 4">
    <name type="scientific">Adineta ricciae</name>
    <name type="common">Rotifer</name>
    <dbReference type="NCBI Taxonomy" id="249248"/>
    <lineage>
        <taxon>Eukaryota</taxon>
        <taxon>Metazoa</taxon>
        <taxon>Spiralia</taxon>
        <taxon>Gnathifera</taxon>
        <taxon>Rotifera</taxon>
        <taxon>Eurotatoria</taxon>
        <taxon>Bdelloidea</taxon>
        <taxon>Adinetida</taxon>
        <taxon>Adinetidae</taxon>
        <taxon>Adineta</taxon>
    </lineage>
</organism>
<evidence type="ECO:0000256" key="1">
    <source>
        <dbReference type="SAM" id="MobiDB-lite"/>
    </source>
</evidence>
<keyword evidence="4" id="KW-1185">Reference proteome</keyword>
<evidence type="ECO:0000313" key="3">
    <source>
        <dbReference type="EMBL" id="CAF1665497.1"/>
    </source>
</evidence>
<gene>
    <name evidence="3" type="ORF">XAT740_LOCUS57689</name>
</gene>
<dbReference type="Proteomes" id="UP000663828">
    <property type="component" value="Unassembled WGS sequence"/>
</dbReference>
<keyword evidence="2" id="KW-0812">Transmembrane</keyword>
<feature type="compositionally biased region" description="Low complexity" evidence="1">
    <location>
        <begin position="134"/>
        <end position="148"/>
    </location>
</feature>
<accession>A0A816FSH2</accession>
<reference evidence="3" key="1">
    <citation type="submission" date="2021-02" db="EMBL/GenBank/DDBJ databases">
        <authorList>
            <person name="Nowell W R."/>
        </authorList>
    </citation>
    <scope>NUCLEOTIDE SEQUENCE</scope>
</reference>
<feature type="non-terminal residue" evidence="3">
    <location>
        <position position="1"/>
    </location>
</feature>
<protein>
    <submittedName>
        <fullName evidence="3">Uncharacterized protein</fullName>
    </submittedName>
</protein>
<evidence type="ECO:0000313" key="4">
    <source>
        <dbReference type="Proteomes" id="UP000663828"/>
    </source>
</evidence>
<feature type="region of interest" description="Disordered" evidence="1">
    <location>
        <begin position="129"/>
        <end position="148"/>
    </location>
</feature>
<comment type="caution">
    <text evidence="3">The sequence shown here is derived from an EMBL/GenBank/DDBJ whole genome shotgun (WGS) entry which is preliminary data.</text>
</comment>
<sequence>DEGQNGKVGYRKKGSVWPKWVDLVENRLVINCTNQTDSTCWNELLNEEVYIDVEAFDYGQPELSSVVKIRLYRNSARLMFMKYEYFIISMASLLGILFVLSMICTCICCRRKRTKKNIEIMDDNSTKQKIIQTSSSEQSSSAGSLYGSEKSDNITLETATSCHLDMFLFSPKRAATMTDSPYPYTFLNKSTNQADNLTNKLFHSIQNDLSLLTDSKQDVLANRGTYV</sequence>